<dbReference type="GO" id="GO:0005829">
    <property type="term" value="C:cytosol"/>
    <property type="evidence" value="ECO:0007669"/>
    <property type="project" value="TreeGrafter"/>
</dbReference>
<dbReference type="Pfam" id="PF13282">
    <property type="entry name" value="DUF4070"/>
    <property type="match status" value="1"/>
</dbReference>
<accession>T0ZW20</accession>
<feature type="domain" description="Radical SAM core" evidence="6">
    <location>
        <begin position="1"/>
        <end position="196"/>
    </location>
</feature>
<dbReference type="InterPro" id="IPR013785">
    <property type="entry name" value="Aldolase_TIM"/>
</dbReference>
<dbReference type="InterPro" id="IPR007197">
    <property type="entry name" value="rSAM"/>
</dbReference>
<reference evidence="7" key="1">
    <citation type="submission" date="2013-08" db="EMBL/GenBank/DDBJ databases">
        <authorList>
            <person name="Mendez C."/>
            <person name="Richter M."/>
            <person name="Ferrer M."/>
            <person name="Sanchez J."/>
        </authorList>
    </citation>
    <scope>NUCLEOTIDE SEQUENCE</scope>
</reference>
<keyword evidence="4" id="KW-0408">Iron</keyword>
<evidence type="ECO:0000256" key="5">
    <source>
        <dbReference type="ARBA" id="ARBA00023014"/>
    </source>
</evidence>
<dbReference type="SMART" id="SM00729">
    <property type="entry name" value="Elp3"/>
    <property type="match status" value="1"/>
</dbReference>
<dbReference type="GO" id="GO:0003824">
    <property type="term" value="F:catalytic activity"/>
    <property type="evidence" value="ECO:0007669"/>
    <property type="project" value="InterPro"/>
</dbReference>
<dbReference type="InterPro" id="IPR006638">
    <property type="entry name" value="Elp3/MiaA/NifB-like_rSAM"/>
</dbReference>
<evidence type="ECO:0000256" key="4">
    <source>
        <dbReference type="ARBA" id="ARBA00023004"/>
    </source>
</evidence>
<dbReference type="InterPro" id="IPR058240">
    <property type="entry name" value="rSAM_sf"/>
</dbReference>
<dbReference type="InterPro" id="IPR025274">
    <property type="entry name" value="DUF4070"/>
</dbReference>
<dbReference type="SUPFAM" id="SSF102114">
    <property type="entry name" value="Radical SAM enzymes"/>
    <property type="match status" value="1"/>
</dbReference>
<reference evidence="7" key="2">
    <citation type="journal article" date="2014" name="ISME J.">
        <title>Microbial stratification in low pH oxic and suboxic macroscopic growths along an acid mine drainage.</title>
        <authorList>
            <person name="Mendez-Garcia C."/>
            <person name="Mesa V."/>
            <person name="Sprenger R.R."/>
            <person name="Richter M."/>
            <person name="Diez M.S."/>
            <person name="Solano J."/>
            <person name="Bargiela R."/>
            <person name="Golyshina O.V."/>
            <person name="Manteca A."/>
            <person name="Ramos J.L."/>
            <person name="Gallego J.R."/>
            <person name="Llorente I."/>
            <person name="Martins Dos Santos V.A."/>
            <person name="Jensen O.N."/>
            <person name="Pelaez A.I."/>
            <person name="Sanchez J."/>
            <person name="Ferrer M."/>
        </authorList>
    </citation>
    <scope>NUCLEOTIDE SEQUENCE</scope>
</reference>
<sequence>LYGRVPRLKTPEQVTRELDAMLAAGTFGAVYFVDDNFIGNRKAARELVRELIRWQQRNGYPVKFACEATLNIAKSLDLLALMREAYFTTVFCGIETPELDALRAMGKRHNAAVPILDAVRTLNRYGMEVVSGIILGLDTDTPDTPARIGEFIRRTHIPMLTINLLQALPRTPLYARLAADGRIVEDPLLESNVAFRQPYDSVVSWWKGLIAEAYAPEAVYERFAYNLANTYPNRIALPPSSARVSWSNLRRGLTIMKNLFVHVGIRADYRRTFWRMAWPLLKHGRVEDVIHVGLVAHHLISYAREALSGRQNASYYSARETPLARREMLQI</sequence>
<comment type="caution">
    <text evidence="7">The sequence shown here is derived from an EMBL/GenBank/DDBJ whole genome shotgun (WGS) entry which is preliminary data.</text>
</comment>
<evidence type="ECO:0000256" key="3">
    <source>
        <dbReference type="ARBA" id="ARBA00022723"/>
    </source>
</evidence>
<evidence type="ECO:0000259" key="6">
    <source>
        <dbReference type="PROSITE" id="PS51918"/>
    </source>
</evidence>
<comment type="cofactor">
    <cofactor evidence="1">
        <name>[4Fe-4S] cluster</name>
        <dbReference type="ChEBI" id="CHEBI:49883"/>
    </cofactor>
</comment>
<protein>
    <submittedName>
        <fullName evidence="7">Radical SAM domain-containing protein</fullName>
    </submittedName>
</protein>
<dbReference type="PROSITE" id="PS51918">
    <property type="entry name" value="RADICAL_SAM"/>
    <property type="match status" value="1"/>
</dbReference>
<dbReference type="AlphaFoldDB" id="T0ZW20"/>
<dbReference type="Pfam" id="PF04055">
    <property type="entry name" value="Radical_SAM"/>
    <property type="match status" value="1"/>
</dbReference>
<evidence type="ECO:0000256" key="2">
    <source>
        <dbReference type="ARBA" id="ARBA00022691"/>
    </source>
</evidence>
<dbReference type="EMBL" id="AUZX01010199">
    <property type="protein sequence ID" value="EQD48842.1"/>
    <property type="molecule type" value="Genomic_DNA"/>
</dbReference>
<dbReference type="GO" id="GO:0051536">
    <property type="term" value="F:iron-sulfur cluster binding"/>
    <property type="evidence" value="ECO:0007669"/>
    <property type="project" value="UniProtKB-KW"/>
</dbReference>
<evidence type="ECO:0000313" key="7">
    <source>
        <dbReference type="EMBL" id="EQD48842.1"/>
    </source>
</evidence>
<keyword evidence="5" id="KW-0411">Iron-sulfur</keyword>
<dbReference type="InterPro" id="IPR051198">
    <property type="entry name" value="BchE-like"/>
</dbReference>
<evidence type="ECO:0000256" key="1">
    <source>
        <dbReference type="ARBA" id="ARBA00001966"/>
    </source>
</evidence>
<name>T0ZW20_9ZZZZ</name>
<dbReference type="Gene3D" id="3.20.20.70">
    <property type="entry name" value="Aldolase class I"/>
    <property type="match status" value="1"/>
</dbReference>
<keyword evidence="2" id="KW-0949">S-adenosyl-L-methionine</keyword>
<proteinExistence type="predicted"/>
<feature type="non-terminal residue" evidence="7">
    <location>
        <position position="1"/>
    </location>
</feature>
<keyword evidence="3" id="KW-0479">Metal-binding</keyword>
<dbReference type="GO" id="GO:0046872">
    <property type="term" value="F:metal ion binding"/>
    <property type="evidence" value="ECO:0007669"/>
    <property type="project" value="UniProtKB-KW"/>
</dbReference>
<dbReference type="PANTHER" id="PTHR43409">
    <property type="entry name" value="ANAEROBIC MAGNESIUM-PROTOPORPHYRIN IX MONOMETHYL ESTER CYCLASE-RELATED"/>
    <property type="match status" value="1"/>
</dbReference>
<gene>
    <name evidence="7" type="ORF">B1A_13905</name>
</gene>
<organism evidence="7">
    <name type="scientific">mine drainage metagenome</name>
    <dbReference type="NCBI Taxonomy" id="410659"/>
    <lineage>
        <taxon>unclassified sequences</taxon>
        <taxon>metagenomes</taxon>
        <taxon>ecological metagenomes</taxon>
    </lineage>
</organism>
<dbReference type="PANTHER" id="PTHR43409:SF9">
    <property type="entry name" value="BLR2995 PROTEIN"/>
    <property type="match status" value="1"/>
</dbReference>